<sequence length="201" mass="23440">MDMNSSDINKVEILPFGAIPSIQTLDNPKSKEIHLHTNNISYNEDIQDHLPIDHHKADRVLKMYLENLKKDDEFEDHNTKRLEYITKISEYNNKSINVSEIYSNNTSFRNIDNSPGVEIDSNLYSDIEVLNYEEVNIDIVNKSDKVNNFFQNLPKIKVEDISNTNMKLDNKSIKDSQINSNNINFINTSLEYQYNDYNNKS</sequence>
<proteinExistence type="predicted"/>
<dbReference type="Proteomes" id="UP000186804">
    <property type="component" value="Unassembled WGS sequence"/>
</dbReference>
<feature type="non-terminal residue" evidence="1">
    <location>
        <position position="201"/>
    </location>
</feature>
<organism evidence="1 2">
    <name type="scientific">Cryptosporidium andersoni</name>
    <dbReference type="NCBI Taxonomy" id="117008"/>
    <lineage>
        <taxon>Eukaryota</taxon>
        <taxon>Sar</taxon>
        <taxon>Alveolata</taxon>
        <taxon>Apicomplexa</taxon>
        <taxon>Conoidasida</taxon>
        <taxon>Coccidia</taxon>
        <taxon>Eucoccidiorida</taxon>
        <taxon>Eimeriorina</taxon>
        <taxon>Cryptosporidiidae</taxon>
        <taxon>Cryptosporidium</taxon>
    </lineage>
</organism>
<protein>
    <submittedName>
        <fullName evidence="1">Uncharacterized protein</fullName>
    </submittedName>
</protein>
<dbReference type="RefSeq" id="XP_067066485.1">
    <property type="nucleotide sequence ID" value="XM_067212902.1"/>
</dbReference>
<keyword evidence="2" id="KW-1185">Reference proteome</keyword>
<accession>A0A1J4MDM1</accession>
<dbReference type="VEuPathDB" id="CryptoDB:cand_026740"/>
<evidence type="ECO:0000313" key="2">
    <source>
        <dbReference type="Proteomes" id="UP000186804"/>
    </source>
</evidence>
<reference evidence="1 2" key="1">
    <citation type="submission" date="2016-10" db="EMBL/GenBank/DDBJ databases">
        <title>Reductive evolution of mitochondrial metabolism and differential evolution of invasion-related proteins in Cryptosporidium.</title>
        <authorList>
            <person name="Liu S."/>
            <person name="Roellig D.M."/>
            <person name="Guo Y."/>
            <person name="Li N."/>
            <person name="Frace M.A."/>
            <person name="Tang K."/>
            <person name="Zhang L."/>
            <person name="Feng Y."/>
            <person name="Xiao L."/>
        </authorList>
    </citation>
    <scope>NUCLEOTIDE SEQUENCE [LARGE SCALE GENOMIC DNA]</scope>
    <source>
        <strain evidence="1">30847</strain>
    </source>
</reference>
<dbReference type="EMBL" id="LRBS01000125">
    <property type="protein sequence ID" value="OII71116.1"/>
    <property type="molecule type" value="Genomic_DNA"/>
</dbReference>
<dbReference type="GeneID" id="92366858"/>
<dbReference type="OrthoDB" id="10334325at2759"/>
<name>A0A1J4MDM1_9CRYT</name>
<comment type="caution">
    <text evidence="1">The sequence shown here is derived from an EMBL/GenBank/DDBJ whole genome shotgun (WGS) entry which is preliminary data.</text>
</comment>
<dbReference type="AlphaFoldDB" id="A0A1J4MDM1"/>
<gene>
    <name evidence="1" type="ORF">cand_026740</name>
</gene>
<evidence type="ECO:0000313" key="1">
    <source>
        <dbReference type="EMBL" id="OII71116.1"/>
    </source>
</evidence>